<dbReference type="PANTHER" id="PTHR40396:SF1">
    <property type="entry name" value="ATPASE AAA-TYPE CORE DOMAIN-CONTAINING PROTEIN"/>
    <property type="match status" value="1"/>
</dbReference>
<reference evidence="2 3" key="1">
    <citation type="journal article" date="2020" name="Int. J. Syst. Evol. Microbiol.">
        <title>Tenacibaculum piscium sp. nov., isolated from skin ulcers of sea-farmed fish, and description of Tenacibaculum finnmarkense sp. nov. with subdivision into genomovars finnmarkense and ulcerans.</title>
        <authorList>
            <person name="Olsen A.B."/>
            <person name="Spilsberg B."/>
            <person name="Nilsen H.K."/>
            <person name="Lagesen K."/>
            <person name="Gulla S."/>
            <person name="Avendano-Herrera R."/>
            <person name="Irgang R."/>
            <person name="Duchaud E."/>
            <person name="Colquhoun D.J."/>
        </authorList>
    </citation>
    <scope>NUCLEOTIDE SEQUENCE [LARGE SCALE GENOMIC DNA]</scope>
    <source>
        <strain evidence="2 3">TNO037</strain>
    </source>
</reference>
<dbReference type="GO" id="GO:0005524">
    <property type="term" value="F:ATP binding"/>
    <property type="evidence" value="ECO:0007669"/>
    <property type="project" value="InterPro"/>
</dbReference>
<protein>
    <submittedName>
        <fullName evidence="2">AAA family ATPase</fullName>
    </submittedName>
</protein>
<dbReference type="SUPFAM" id="SSF52540">
    <property type="entry name" value="P-loop containing nucleoside triphosphate hydrolases"/>
    <property type="match status" value="1"/>
</dbReference>
<accession>A0AAP1WFE1</accession>
<name>A0AAP1WFE1_9FLAO</name>
<dbReference type="AlphaFoldDB" id="A0AAP1WFE1"/>
<dbReference type="PANTHER" id="PTHR40396">
    <property type="entry name" value="ATPASE-LIKE PROTEIN"/>
    <property type="match status" value="1"/>
</dbReference>
<dbReference type="Gene3D" id="3.40.50.300">
    <property type="entry name" value="P-loop containing nucleotide triphosphate hydrolases"/>
    <property type="match status" value="1"/>
</dbReference>
<dbReference type="InterPro" id="IPR027417">
    <property type="entry name" value="P-loop_NTPase"/>
</dbReference>
<comment type="caution">
    <text evidence="2">The sequence shown here is derived from an EMBL/GenBank/DDBJ whole genome shotgun (WGS) entry which is preliminary data.</text>
</comment>
<sequence length="456" mass="53154">MLIRFTVSNFMSFKEETEFNMLTGKGNGYMKHENHVHKSASGVNILKTAALYGANASGKSNLIKAIEYLKDLVVYTEPNENLIPISKRFRLDKEYKELPTTFRIECVYKDIHFDYAIEIHKGKITEEWLYKINSIKKNQEELLFNRKNNIISFGTYFSEESISYFKEFLNNELKNNQTVLNASDNNRVKNNKILNLIKEAFSELNIISPNSFDLNYGTSILTGKISHNFASEILNNAKTGIDKLVIKEINADTFFSYEENDFKNDLIEKLEEGIASKENINEDNVAVTFSRRNQYHCFKKHEDNYFVSLLKTKHHLSDELFDFHEESDGTNRLFELSPAFDDLINGDNTVFIIDELERSMHPILVKELVKLFSTKNTKNNQLIFTTHESQLLDFDLFRQDEIWFAEKKTNESTEFYPLSKFKPREDKNIRKGYLQGRYGGIPFLGDFSKLETITDE</sequence>
<dbReference type="RefSeq" id="WP_101955521.1">
    <property type="nucleotide sequence ID" value="NZ_JAFMUY010000013.1"/>
</dbReference>
<evidence type="ECO:0000313" key="2">
    <source>
        <dbReference type="EMBL" id="MBE7694192.1"/>
    </source>
</evidence>
<feature type="domain" description="ATPase AAA-type core" evidence="1">
    <location>
        <begin position="49"/>
        <end position="393"/>
    </location>
</feature>
<dbReference type="GO" id="GO:0016887">
    <property type="term" value="F:ATP hydrolysis activity"/>
    <property type="evidence" value="ECO:0007669"/>
    <property type="project" value="InterPro"/>
</dbReference>
<dbReference type="Pfam" id="PF13304">
    <property type="entry name" value="AAA_21"/>
    <property type="match status" value="1"/>
</dbReference>
<gene>
    <name evidence="2" type="ORF">F7645_01920</name>
</gene>
<organism evidence="2 3">
    <name type="scientific">Tenacibaculum finnmarkense genomovar finnmarkense</name>
    <dbReference type="NCBI Taxonomy" id="1458503"/>
    <lineage>
        <taxon>Bacteria</taxon>
        <taxon>Pseudomonadati</taxon>
        <taxon>Bacteroidota</taxon>
        <taxon>Flavobacteriia</taxon>
        <taxon>Flavobacteriales</taxon>
        <taxon>Flavobacteriaceae</taxon>
        <taxon>Tenacibaculum</taxon>
        <taxon>Tenacibaculum finnmarkense</taxon>
    </lineage>
</organism>
<dbReference type="EMBL" id="WXXV01000002">
    <property type="protein sequence ID" value="MBE7694192.1"/>
    <property type="molecule type" value="Genomic_DNA"/>
</dbReference>
<evidence type="ECO:0000259" key="1">
    <source>
        <dbReference type="Pfam" id="PF13304"/>
    </source>
</evidence>
<dbReference type="Proteomes" id="UP000806077">
    <property type="component" value="Unassembled WGS sequence"/>
</dbReference>
<dbReference type="InterPro" id="IPR003959">
    <property type="entry name" value="ATPase_AAA_core"/>
</dbReference>
<proteinExistence type="predicted"/>
<evidence type="ECO:0000313" key="3">
    <source>
        <dbReference type="Proteomes" id="UP000806077"/>
    </source>
</evidence>
<keyword evidence="3" id="KW-1185">Reference proteome</keyword>